<dbReference type="PROSITE" id="PS01360">
    <property type="entry name" value="ZF_MYND_1"/>
    <property type="match status" value="1"/>
</dbReference>
<dbReference type="InterPro" id="IPR013289">
    <property type="entry name" value="CBFA2T1/2/3"/>
</dbReference>
<proteinExistence type="predicted"/>
<keyword evidence="1" id="KW-0479">Metal-binding</keyword>
<dbReference type="PANTHER" id="PTHR10379:SF14">
    <property type="entry name" value="NERVY, ISOFORM D"/>
    <property type="match status" value="1"/>
</dbReference>
<reference evidence="8" key="1">
    <citation type="submission" date="2018-07" db="EMBL/GenBank/DDBJ databases">
        <authorList>
            <person name="Quirk P.G."/>
            <person name="Krulwich T.A."/>
        </authorList>
    </citation>
    <scope>NUCLEOTIDE SEQUENCE</scope>
</reference>
<evidence type="ECO:0000256" key="3">
    <source>
        <dbReference type="ARBA" id="ARBA00022833"/>
    </source>
</evidence>
<protein>
    <submittedName>
        <fullName evidence="8">CSON002139 protein</fullName>
    </submittedName>
</protein>
<keyword evidence="2 4" id="KW-0863">Zinc-finger</keyword>
<keyword evidence="6" id="KW-0732">Signal</keyword>
<gene>
    <name evidence="8" type="primary">CSON002139</name>
</gene>
<evidence type="ECO:0000256" key="1">
    <source>
        <dbReference type="ARBA" id="ARBA00022723"/>
    </source>
</evidence>
<dbReference type="VEuPathDB" id="VectorBase:CSON002139"/>
<dbReference type="Gene3D" id="6.10.140.2220">
    <property type="match status" value="1"/>
</dbReference>
<dbReference type="AlphaFoldDB" id="A0A336MIB7"/>
<feature type="region of interest" description="Disordered" evidence="5">
    <location>
        <begin position="42"/>
        <end position="65"/>
    </location>
</feature>
<feature type="compositionally biased region" description="Polar residues" evidence="5">
    <location>
        <begin position="44"/>
        <end position="65"/>
    </location>
</feature>
<evidence type="ECO:0000256" key="4">
    <source>
        <dbReference type="PROSITE-ProRule" id="PRU00134"/>
    </source>
</evidence>
<evidence type="ECO:0000256" key="5">
    <source>
        <dbReference type="SAM" id="MobiDB-lite"/>
    </source>
</evidence>
<dbReference type="SUPFAM" id="SSF144232">
    <property type="entry name" value="HIT/MYND zinc finger-like"/>
    <property type="match status" value="1"/>
</dbReference>
<feature type="region of interest" description="Disordered" evidence="5">
    <location>
        <begin position="102"/>
        <end position="141"/>
    </location>
</feature>
<dbReference type="GO" id="GO:0003714">
    <property type="term" value="F:transcription corepressor activity"/>
    <property type="evidence" value="ECO:0007669"/>
    <property type="project" value="InterPro"/>
</dbReference>
<evidence type="ECO:0000313" key="8">
    <source>
        <dbReference type="EMBL" id="SSX30162.1"/>
    </source>
</evidence>
<dbReference type="InterPro" id="IPR002893">
    <property type="entry name" value="Znf_MYND"/>
</dbReference>
<feature type="chain" id="PRO_5016383849" evidence="6">
    <location>
        <begin position="18"/>
        <end position="141"/>
    </location>
</feature>
<sequence length="141" mass="15615">MQLSSLLWSILSTQGLGTTSPENRALEMIAAERLKMEKMFLEFNRNNNEPETDRQSPPGQQASQNACWNCGRKAHETCSGCNLARYCGAFCQHKDWEQHHQVCSSLRSAETTQKSSTTPSVQRPPQSQSAALSNGVTSTPK</sequence>
<dbReference type="GO" id="GO:0008270">
    <property type="term" value="F:zinc ion binding"/>
    <property type="evidence" value="ECO:0007669"/>
    <property type="project" value="UniProtKB-KW"/>
</dbReference>
<evidence type="ECO:0000256" key="2">
    <source>
        <dbReference type="ARBA" id="ARBA00022771"/>
    </source>
</evidence>
<dbReference type="EMBL" id="UFQT01001350">
    <property type="protein sequence ID" value="SSX30162.1"/>
    <property type="molecule type" value="Genomic_DNA"/>
</dbReference>
<organism evidence="8">
    <name type="scientific">Culicoides sonorensis</name>
    <name type="common">Biting midge</name>
    <dbReference type="NCBI Taxonomy" id="179676"/>
    <lineage>
        <taxon>Eukaryota</taxon>
        <taxon>Metazoa</taxon>
        <taxon>Ecdysozoa</taxon>
        <taxon>Arthropoda</taxon>
        <taxon>Hexapoda</taxon>
        <taxon>Insecta</taxon>
        <taxon>Pterygota</taxon>
        <taxon>Neoptera</taxon>
        <taxon>Endopterygota</taxon>
        <taxon>Diptera</taxon>
        <taxon>Nematocera</taxon>
        <taxon>Chironomoidea</taxon>
        <taxon>Ceratopogonidae</taxon>
        <taxon>Ceratopogoninae</taxon>
        <taxon>Culicoides</taxon>
        <taxon>Monoculicoides</taxon>
    </lineage>
</organism>
<dbReference type="PRINTS" id="PR01875">
    <property type="entry name" value="ETOFAMILY"/>
</dbReference>
<name>A0A336MIB7_CULSO</name>
<dbReference type="PROSITE" id="PS50865">
    <property type="entry name" value="ZF_MYND_2"/>
    <property type="match status" value="1"/>
</dbReference>
<feature type="signal peptide" evidence="6">
    <location>
        <begin position="1"/>
        <end position="17"/>
    </location>
</feature>
<evidence type="ECO:0000259" key="7">
    <source>
        <dbReference type="PROSITE" id="PS50865"/>
    </source>
</evidence>
<accession>A0A336MIB7</accession>
<evidence type="ECO:0000256" key="6">
    <source>
        <dbReference type="SAM" id="SignalP"/>
    </source>
</evidence>
<keyword evidence="3" id="KW-0862">Zinc</keyword>
<dbReference type="GO" id="GO:0005634">
    <property type="term" value="C:nucleus"/>
    <property type="evidence" value="ECO:0007669"/>
    <property type="project" value="TreeGrafter"/>
</dbReference>
<feature type="domain" description="MYND-type" evidence="7">
    <location>
        <begin position="67"/>
        <end position="103"/>
    </location>
</feature>
<dbReference type="Pfam" id="PF01753">
    <property type="entry name" value="zf-MYND"/>
    <property type="match status" value="1"/>
</dbReference>
<dbReference type="PANTHER" id="PTHR10379">
    <property type="entry name" value="MTG8 ETO EIGHT TWENTY ONE PROTEIN"/>
    <property type="match status" value="1"/>
</dbReference>
<dbReference type="FunFam" id="6.10.140.2220:FF:000027">
    <property type="entry name" value="Eto/mtg8/nervy, putative"/>
    <property type="match status" value="1"/>
</dbReference>